<evidence type="ECO:0000313" key="3">
    <source>
        <dbReference type="Proteomes" id="UP001501411"/>
    </source>
</evidence>
<sequence>MKKINFFYLSLLAGALLTLGACNDKDEVTPIEPTPENVGIFVLNEGTYGGTSNLGFYSYGTYQYTNAAYSGNLGAGANDMITYGTKLYISVTDANKIVVLNALTKEELKVIDVSTPRYLLALKGKVYATSSKENKLYAIDTTDSYNMKNVEVGHSPEQLTTTNGKIYVANSGWREKLAGGDYDNHISVVNPSTLTVETNITVADNITTIAADTKTNVLYVNASAIYDGESTEPAVPSKLYIVNTATNTVATSLSFGAEAIAVIPELQQAYLISHNYGDNDGSKGQLLVMNTSSSTSPTVQPFAASSNITNPYSLNFIYEASSLYVGDASDYSSNGKMYIFAYDQYSGGLISASQPIDVGVSPKAFAVSHYQSSEN</sequence>
<dbReference type="SUPFAM" id="SSF50969">
    <property type="entry name" value="YVTN repeat-like/Quinoprotein amine dehydrogenase"/>
    <property type="match status" value="1"/>
</dbReference>
<dbReference type="InterPro" id="IPR015943">
    <property type="entry name" value="WD40/YVTN_repeat-like_dom_sf"/>
</dbReference>
<evidence type="ECO:0000256" key="1">
    <source>
        <dbReference type="SAM" id="SignalP"/>
    </source>
</evidence>
<organism evidence="2 3">
    <name type="scientific">Olivibacter ginsenosidimutans</name>
    <dbReference type="NCBI Taxonomy" id="1176537"/>
    <lineage>
        <taxon>Bacteria</taxon>
        <taxon>Pseudomonadati</taxon>
        <taxon>Bacteroidota</taxon>
        <taxon>Sphingobacteriia</taxon>
        <taxon>Sphingobacteriales</taxon>
        <taxon>Sphingobacteriaceae</taxon>
        <taxon>Olivibacter</taxon>
    </lineage>
</organism>
<keyword evidence="3" id="KW-1185">Reference proteome</keyword>
<comment type="caution">
    <text evidence="2">The sequence shown here is derived from an EMBL/GenBank/DDBJ whole genome shotgun (WGS) entry which is preliminary data.</text>
</comment>
<feature type="signal peptide" evidence="1">
    <location>
        <begin position="1"/>
        <end position="24"/>
    </location>
</feature>
<dbReference type="PANTHER" id="PTHR47197">
    <property type="entry name" value="PROTEIN NIRF"/>
    <property type="match status" value="1"/>
</dbReference>
<dbReference type="Gene3D" id="2.130.10.10">
    <property type="entry name" value="YVTN repeat-like/Quinoprotein amine dehydrogenase"/>
    <property type="match status" value="1"/>
</dbReference>
<evidence type="ECO:0008006" key="4">
    <source>
        <dbReference type="Google" id="ProtNLM"/>
    </source>
</evidence>
<feature type="chain" id="PRO_5045903462" description="YncE family protein" evidence="1">
    <location>
        <begin position="25"/>
        <end position="375"/>
    </location>
</feature>
<protein>
    <recommendedName>
        <fullName evidence="4">YncE family protein</fullName>
    </recommendedName>
</protein>
<dbReference type="Proteomes" id="UP001501411">
    <property type="component" value="Unassembled WGS sequence"/>
</dbReference>
<dbReference type="InterPro" id="IPR011044">
    <property type="entry name" value="Quino_amine_DH_bsu"/>
</dbReference>
<dbReference type="RefSeq" id="WP_345231935.1">
    <property type="nucleotide sequence ID" value="NZ_BAABIQ010000035.1"/>
</dbReference>
<dbReference type="PANTHER" id="PTHR47197:SF3">
    <property type="entry name" value="DIHYDRO-HEME D1 DEHYDROGENASE"/>
    <property type="match status" value="1"/>
</dbReference>
<dbReference type="EMBL" id="BAABIQ010000035">
    <property type="protein sequence ID" value="GAA4794083.1"/>
    <property type="molecule type" value="Genomic_DNA"/>
</dbReference>
<name>A0ABP9BH48_9SPHI</name>
<evidence type="ECO:0000313" key="2">
    <source>
        <dbReference type="EMBL" id="GAA4794083.1"/>
    </source>
</evidence>
<reference evidence="3" key="1">
    <citation type="journal article" date="2019" name="Int. J. Syst. Evol. Microbiol.">
        <title>The Global Catalogue of Microorganisms (GCM) 10K type strain sequencing project: providing services to taxonomists for standard genome sequencing and annotation.</title>
        <authorList>
            <consortium name="The Broad Institute Genomics Platform"/>
            <consortium name="The Broad Institute Genome Sequencing Center for Infectious Disease"/>
            <person name="Wu L."/>
            <person name="Ma J."/>
        </authorList>
    </citation>
    <scope>NUCLEOTIDE SEQUENCE [LARGE SCALE GENOMIC DNA]</scope>
    <source>
        <strain evidence="3">JCM 18200</strain>
    </source>
</reference>
<keyword evidence="1" id="KW-0732">Signal</keyword>
<dbReference type="PROSITE" id="PS51257">
    <property type="entry name" value="PROKAR_LIPOPROTEIN"/>
    <property type="match status" value="1"/>
</dbReference>
<proteinExistence type="predicted"/>
<gene>
    <name evidence="2" type="ORF">GCM10023231_23040</name>
</gene>
<dbReference type="InterPro" id="IPR051200">
    <property type="entry name" value="Host-pathogen_enzymatic-act"/>
</dbReference>
<accession>A0ABP9BH48</accession>